<dbReference type="PANTHER" id="PTHR37294:SF1">
    <property type="entry name" value="3'-5' EXORIBONUCLEASE YHAM"/>
    <property type="match status" value="1"/>
</dbReference>
<keyword evidence="1" id="KW-0378">Hydrolase</keyword>
<sequence>MRRVIQNLKVNETIKEYFLLTNIQTKLGKNGAYFEMTLADASGEIKARKWDLKEIDYQLYDLLQKELPQVILVKGFTRQFQQSMDLKVFYLAIPLDDVTISISDFLPTAPINVNDAFCEIEDTISSLNNKIIKNIVSQVYQLYKPFLVQYPASIHGHQGYGGLIWHTLNTIRLCESVYILYKNMLNRDLLIGGAILHDLAKIKDYKIEKGIVTKVTDQSKFIGHIVTMAYDVRDTARRLNIDVNTQEVELLEHMILSSHGKGEYGSPIEPMIPEAFALHLVDALDTKLGIVHQLLEKTSLGEWSEWSKILGQRLKKVVIDK</sequence>
<protein>
    <recommendedName>
        <fullName evidence="2">HD domain-containing protein</fullName>
    </recommendedName>
</protein>
<dbReference type="InterPro" id="IPR050798">
    <property type="entry name" value="YhaM_exoribonuc/phosphodiest"/>
</dbReference>
<dbReference type="PANTHER" id="PTHR37294">
    <property type="entry name" value="3'-5' EXORIBONUCLEASE YHAM"/>
    <property type="match status" value="1"/>
</dbReference>
<dbReference type="Gene3D" id="1.10.3210.10">
    <property type="entry name" value="Hypothetical protein af1432"/>
    <property type="match status" value="1"/>
</dbReference>
<gene>
    <name evidence="3" type="ORF">BKP37_10515</name>
</gene>
<dbReference type="InterPro" id="IPR003607">
    <property type="entry name" value="HD/PDEase_dom"/>
</dbReference>
<feature type="domain" description="HD" evidence="2">
    <location>
        <begin position="166"/>
        <end position="286"/>
    </location>
</feature>
<evidence type="ECO:0000313" key="4">
    <source>
        <dbReference type="Proteomes" id="UP000179524"/>
    </source>
</evidence>
<dbReference type="CDD" id="cd00077">
    <property type="entry name" value="HDc"/>
    <property type="match status" value="1"/>
</dbReference>
<name>A0A1S2LLR2_9BACI</name>
<dbReference type="SUPFAM" id="SSF109604">
    <property type="entry name" value="HD-domain/PDEase-like"/>
    <property type="match status" value="1"/>
</dbReference>
<organism evidence="3 4">
    <name type="scientific">Anaerobacillus alkalilacustris</name>
    <dbReference type="NCBI Taxonomy" id="393763"/>
    <lineage>
        <taxon>Bacteria</taxon>
        <taxon>Bacillati</taxon>
        <taxon>Bacillota</taxon>
        <taxon>Bacilli</taxon>
        <taxon>Bacillales</taxon>
        <taxon>Bacillaceae</taxon>
        <taxon>Anaerobacillus</taxon>
    </lineage>
</organism>
<evidence type="ECO:0000313" key="3">
    <source>
        <dbReference type="EMBL" id="OIJ13401.1"/>
    </source>
</evidence>
<accession>A0A1S2LLR2</accession>
<dbReference type="RefSeq" id="WP_071309550.1">
    <property type="nucleotide sequence ID" value="NZ_MLQR01000028.1"/>
</dbReference>
<dbReference type="InterPro" id="IPR006674">
    <property type="entry name" value="HD_domain"/>
</dbReference>
<keyword evidence="4" id="KW-1185">Reference proteome</keyword>
<evidence type="ECO:0000259" key="2">
    <source>
        <dbReference type="Pfam" id="PF01966"/>
    </source>
</evidence>
<dbReference type="Pfam" id="PF01966">
    <property type="entry name" value="HD"/>
    <property type="match status" value="1"/>
</dbReference>
<dbReference type="GO" id="GO:0016787">
    <property type="term" value="F:hydrolase activity"/>
    <property type="evidence" value="ECO:0007669"/>
    <property type="project" value="UniProtKB-KW"/>
</dbReference>
<dbReference type="EMBL" id="MLQR01000028">
    <property type="protein sequence ID" value="OIJ13401.1"/>
    <property type="molecule type" value="Genomic_DNA"/>
</dbReference>
<proteinExistence type="predicted"/>
<comment type="caution">
    <text evidence="3">The sequence shown here is derived from an EMBL/GenBank/DDBJ whole genome shotgun (WGS) entry which is preliminary data.</text>
</comment>
<evidence type="ECO:0000256" key="1">
    <source>
        <dbReference type="ARBA" id="ARBA00022801"/>
    </source>
</evidence>
<dbReference type="OrthoDB" id="9778453at2"/>
<dbReference type="Proteomes" id="UP000179524">
    <property type="component" value="Unassembled WGS sequence"/>
</dbReference>
<dbReference type="GO" id="GO:0031125">
    <property type="term" value="P:rRNA 3'-end processing"/>
    <property type="evidence" value="ECO:0007669"/>
    <property type="project" value="TreeGrafter"/>
</dbReference>
<reference evidence="3 4" key="1">
    <citation type="submission" date="2016-10" db="EMBL/GenBank/DDBJ databases">
        <title>Draft genome sequences of four alkaliphilic bacteria belonging to the Anaerobacillus genus.</title>
        <authorList>
            <person name="Bassil N.M."/>
            <person name="Lloyd J.R."/>
        </authorList>
    </citation>
    <scope>NUCLEOTIDE SEQUENCE [LARGE SCALE GENOMIC DNA]</scope>
    <source>
        <strain evidence="3 4">DSM 18345</strain>
    </source>
</reference>
<dbReference type="AlphaFoldDB" id="A0A1S2LLR2"/>